<dbReference type="PRINTS" id="PR00839">
    <property type="entry name" value="V8PROTEASE"/>
</dbReference>
<evidence type="ECO:0000256" key="2">
    <source>
        <dbReference type="ARBA" id="ARBA00022670"/>
    </source>
</evidence>
<keyword evidence="2 6" id="KW-0645">Protease</keyword>
<dbReference type="EC" id="3.4.21.-" evidence="6"/>
<keyword evidence="3 6" id="KW-0732">Signal</keyword>
<dbReference type="InterPro" id="IPR018114">
    <property type="entry name" value="TRYPSIN_HIS"/>
</dbReference>
<evidence type="ECO:0000256" key="4">
    <source>
        <dbReference type="ARBA" id="ARBA00022801"/>
    </source>
</evidence>
<evidence type="ECO:0000256" key="3">
    <source>
        <dbReference type="ARBA" id="ARBA00022729"/>
    </source>
</evidence>
<dbReference type="InterPro" id="IPR043504">
    <property type="entry name" value="Peptidase_S1_PA_chymotrypsin"/>
</dbReference>
<evidence type="ECO:0000313" key="7">
    <source>
        <dbReference type="EMBL" id="OUR95443.1"/>
    </source>
</evidence>
<dbReference type="GO" id="GO:0006508">
    <property type="term" value="P:proteolysis"/>
    <property type="evidence" value="ECO:0007669"/>
    <property type="project" value="UniProtKB-KW"/>
</dbReference>
<organism evidence="7 8">
    <name type="scientific">Halobacteriovorax marinus</name>
    <dbReference type="NCBI Taxonomy" id="97084"/>
    <lineage>
        <taxon>Bacteria</taxon>
        <taxon>Pseudomonadati</taxon>
        <taxon>Bdellovibrionota</taxon>
        <taxon>Bacteriovoracia</taxon>
        <taxon>Bacteriovoracales</taxon>
        <taxon>Halobacteriovoraceae</taxon>
        <taxon>Halobacteriovorax</taxon>
    </lineage>
</organism>
<dbReference type="InterPro" id="IPR000126">
    <property type="entry name" value="V8_ser_AS"/>
</dbReference>
<accession>A0A1Y5F4E1</accession>
<keyword evidence="4 6" id="KW-0378">Hydrolase</keyword>
<evidence type="ECO:0000256" key="6">
    <source>
        <dbReference type="RuleBase" id="RU004296"/>
    </source>
</evidence>
<dbReference type="PROSITE" id="PS00673">
    <property type="entry name" value="V8_SER"/>
    <property type="match status" value="1"/>
</dbReference>
<proteinExistence type="inferred from homology"/>
<evidence type="ECO:0000313" key="8">
    <source>
        <dbReference type="Proteomes" id="UP000196531"/>
    </source>
</evidence>
<dbReference type="PROSITE" id="PS00134">
    <property type="entry name" value="TRYPSIN_HIS"/>
    <property type="match status" value="1"/>
</dbReference>
<evidence type="ECO:0000256" key="5">
    <source>
        <dbReference type="ARBA" id="ARBA00022825"/>
    </source>
</evidence>
<dbReference type="Proteomes" id="UP000196531">
    <property type="component" value="Unassembled WGS sequence"/>
</dbReference>
<feature type="chain" id="PRO_5011814369" description="Serine protease" evidence="6">
    <location>
        <begin position="19"/>
        <end position="344"/>
    </location>
</feature>
<protein>
    <recommendedName>
        <fullName evidence="6">Serine protease</fullName>
        <ecNumber evidence="6">3.4.21.-</ecNumber>
    </recommendedName>
</protein>
<dbReference type="EMBL" id="MAAO01000008">
    <property type="protein sequence ID" value="OUR95443.1"/>
    <property type="molecule type" value="Genomic_DNA"/>
</dbReference>
<comment type="similarity">
    <text evidence="1 6">Belongs to the peptidase S1B family.</text>
</comment>
<name>A0A1Y5F4E1_9BACT</name>
<sequence length="344" mass="37400">MKKITAIVLLSSVISVSATEKVAYGEDNRVDVVDSANTIMKELSLSTATQIPNKNLTLKDNGSYDLAQTTLAQFMPQLSWGVPLCKGEKFENQLAIGNCSGFLVGDKYLVTAGHCMASLSDCSGSKWVFDYKKGEIEDYNLEASKVYSCKRVIKQQLDGATKSDYALIELDRVVEGRAPLKFRTEGKIALEDGLVVIGSPSGLPLKIAGDSVVKVNTNDVYFEADLDTFGGNSGSAVFNATTGEVEGILVRGAKDYSRVKDEAGNSCMTVNMCEEYGGYGCDGEEVTRISMVGITEAITKNEDPSSAYESPFKAVVVEDYDFEDYNFEDIDFSFDFSLDGQFTL</sequence>
<keyword evidence="5 6" id="KW-0720">Serine protease</keyword>
<reference evidence="8" key="1">
    <citation type="journal article" date="2017" name="Proc. Natl. Acad. Sci. U.S.A.">
        <title>Simulation of Deepwater Horizon oil plume reveals substrate specialization within a complex community of hydrocarbon-degraders.</title>
        <authorList>
            <person name="Hu P."/>
            <person name="Dubinsky E.A."/>
            <person name="Probst A.J."/>
            <person name="Wang J."/>
            <person name="Sieber C.M.K."/>
            <person name="Tom L.M."/>
            <person name="Gardinali P."/>
            <person name="Banfield J.F."/>
            <person name="Atlas R.M."/>
            <person name="Andersen G.L."/>
        </authorList>
    </citation>
    <scope>NUCLEOTIDE SEQUENCE [LARGE SCALE GENOMIC DNA]</scope>
</reference>
<dbReference type="AlphaFoldDB" id="A0A1Y5F4E1"/>
<dbReference type="GO" id="GO:0004252">
    <property type="term" value="F:serine-type endopeptidase activity"/>
    <property type="evidence" value="ECO:0007669"/>
    <property type="project" value="InterPro"/>
</dbReference>
<gene>
    <name evidence="7" type="ORF">A9Q84_16555</name>
</gene>
<dbReference type="Gene3D" id="2.40.10.10">
    <property type="entry name" value="Trypsin-like serine proteases"/>
    <property type="match status" value="2"/>
</dbReference>
<dbReference type="InterPro" id="IPR008256">
    <property type="entry name" value="Peptidase_S1B"/>
</dbReference>
<dbReference type="SUPFAM" id="SSF50494">
    <property type="entry name" value="Trypsin-like serine proteases"/>
    <property type="match status" value="1"/>
</dbReference>
<dbReference type="Pfam" id="PF13365">
    <property type="entry name" value="Trypsin_2"/>
    <property type="match status" value="1"/>
</dbReference>
<evidence type="ECO:0000256" key="1">
    <source>
        <dbReference type="ARBA" id="ARBA00008764"/>
    </source>
</evidence>
<comment type="caution">
    <text evidence="7">The sequence shown here is derived from an EMBL/GenBank/DDBJ whole genome shotgun (WGS) entry which is preliminary data.</text>
</comment>
<dbReference type="InterPro" id="IPR009003">
    <property type="entry name" value="Peptidase_S1_PA"/>
</dbReference>
<feature type="signal peptide" evidence="6">
    <location>
        <begin position="1"/>
        <end position="18"/>
    </location>
</feature>